<accession>A0AAD8VJN9</accession>
<evidence type="ECO:0000256" key="2">
    <source>
        <dbReference type="ARBA" id="ARBA00022454"/>
    </source>
</evidence>
<evidence type="ECO:0000256" key="3">
    <source>
        <dbReference type="SAM" id="MobiDB-lite"/>
    </source>
</evidence>
<dbReference type="PROSITE" id="PS50867">
    <property type="entry name" value="PRE_SET"/>
    <property type="match status" value="1"/>
</dbReference>
<protein>
    <recommendedName>
        <fullName evidence="8">Histone-lysine N-methyltransferase SUVR4</fullName>
    </recommendedName>
</protein>
<evidence type="ECO:0000313" key="7">
    <source>
        <dbReference type="Proteomes" id="UP001231189"/>
    </source>
</evidence>
<dbReference type="Pfam" id="PF10440">
    <property type="entry name" value="WIYLD"/>
    <property type="match status" value="1"/>
</dbReference>
<dbReference type="PROSITE" id="PS50280">
    <property type="entry name" value="SET"/>
    <property type="match status" value="1"/>
</dbReference>
<dbReference type="Proteomes" id="UP001231189">
    <property type="component" value="Unassembled WGS sequence"/>
</dbReference>
<dbReference type="PANTHER" id="PTHR46450:SF11">
    <property type="entry name" value="HISTONE-LYSINE N-METHYLTRANSFERASE SUVR4"/>
    <property type="match status" value="1"/>
</dbReference>
<dbReference type="GO" id="GO:0005634">
    <property type="term" value="C:nucleus"/>
    <property type="evidence" value="ECO:0007669"/>
    <property type="project" value="InterPro"/>
</dbReference>
<dbReference type="InterPro" id="IPR001214">
    <property type="entry name" value="SET_dom"/>
</dbReference>
<dbReference type="GO" id="GO:0005694">
    <property type="term" value="C:chromosome"/>
    <property type="evidence" value="ECO:0007669"/>
    <property type="project" value="UniProtKB-SubCell"/>
</dbReference>
<dbReference type="PROSITE" id="PS51580">
    <property type="entry name" value="SAM_MT43_3"/>
    <property type="match status" value="1"/>
</dbReference>
<dbReference type="GO" id="GO:0008270">
    <property type="term" value="F:zinc ion binding"/>
    <property type="evidence" value="ECO:0007669"/>
    <property type="project" value="InterPro"/>
</dbReference>
<dbReference type="InterPro" id="IPR018848">
    <property type="entry name" value="WIYLD_domain"/>
</dbReference>
<gene>
    <name evidence="6" type="ORF">QYE76_030893</name>
</gene>
<dbReference type="EMBL" id="JAUUTY010000007">
    <property type="protein sequence ID" value="KAK1607220.1"/>
    <property type="molecule type" value="Genomic_DNA"/>
</dbReference>
<evidence type="ECO:0000313" key="6">
    <source>
        <dbReference type="EMBL" id="KAK1607220.1"/>
    </source>
</evidence>
<evidence type="ECO:0000259" key="4">
    <source>
        <dbReference type="PROSITE" id="PS50280"/>
    </source>
</evidence>
<name>A0AAD8VJN9_LOLMU</name>
<reference evidence="6" key="1">
    <citation type="submission" date="2023-07" db="EMBL/GenBank/DDBJ databases">
        <title>A chromosome-level genome assembly of Lolium multiflorum.</title>
        <authorList>
            <person name="Chen Y."/>
            <person name="Copetti D."/>
            <person name="Kolliker R."/>
            <person name="Studer B."/>
        </authorList>
    </citation>
    <scope>NUCLEOTIDE SEQUENCE</scope>
    <source>
        <strain evidence="6">02402/16</strain>
        <tissue evidence="6">Leaf</tissue>
    </source>
</reference>
<comment type="subcellular location">
    <subcellularLocation>
        <location evidence="1">Chromosome</location>
    </subcellularLocation>
</comment>
<organism evidence="6 7">
    <name type="scientific">Lolium multiflorum</name>
    <name type="common">Italian ryegrass</name>
    <name type="synonym">Lolium perenne subsp. multiflorum</name>
    <dbReference type="NCBI Taxonomy" id="4521"/>
    <lineage>
        <taxon>Eukaryota</taxon>
        <taxon>Viridiplantae</taxon>
        <taxon>Streptophyta</taxon>
        <taxon>Embryophyta</taxon>
        <taxon>Tracheophyta</taxon>
        <taxon>Spermatophyta</taxon>
        <taxon>Magnoliopsida</taxon>
        <taxon>Liliopsida</taxon>
        <taxon>Poales</taxon>
        <taxon>Poaceae</taxon>
        <taxon>BOP clade</taxon>
        <taxon>Pooideae</taxon>
        <taxon>Poodae</taxon>
        <taxon>Poeae</taxon>
        <taxon>Poeae Chloroplast Group 2 (Poeae type)</taxon>
        <taxon>Loliodinae</taxon>
        <taxon>Loliinae</taxon>
        <taxon>Lolium</taxon>
    </lineage>
</organism>
<dbReference type="CDD" id="cd10538">
    <property type="entry name" value="SET_SETDB-like"/>
    <property type="match status" value="1"/>
</dbReference>
<feature type="region of interest" description="Disordered" evidence="3">
    <location>
        <begin position="61"/>
        <end position="114"/>
    </location>
</feature>
<dbReference type="Pfam" id="PF05033">
    <property type="entry name" value="Pre-SET"/>
    <property type="match status" value="1"/>
</dbReference>
<dbReference type="InterPro" id="IPR043017">
    <property type="entry name" value="WIYLD_dom_sf"/>
</dbReference>
<dbReference type="Pfam" id="PF00856">
    <property type="entry name" value="SET"/>
    <property type="match status" value="1"/>
</dbReference>
<keyword evidence="7" id="KW-1185">Reference proteome</keyword>
<dbReference type="InterPro" id="IPR046341">
    <property type="entry name" value="SET_dom_sf"/>
</dbReference>
<dbReference type="SMART" id="SM00468">
    <property type="entry name" value="PreSET"/>
    <property type="match status" value="1"/>
</dbReference>
<dbReference type="InterPro" id="IPR025776">
    <property type="entry name" value="SUVR4/1/2"/>
</dbReference>
<evidence type="ECO:0008006" key="8">
    <source>
        <dbReference type="Google" id="ProtNLM"/>
    </source>
</evidence>
<dbReference type="Gene3D" id="2.170.270.10">
    <property type="entry name" value="SET domain"/>
    <property type="match status" value="1"/>
</dbReference>
<comment type="caution">
    <text evidence="6">The sequence shown here is derived from an EMBL/GenBank/DDBJ whole genome shotgun (WGS) entry which is preliminary data.</text>
</comment>
<feature type="domain" description="SET" evidence="4">
    <location>
        <begin position="426"/>
        <end position="560"/>
    </location>
</feature>
<feature type="domain" description="Pre-SET" evidence="5">
    <location>
        <begin position="324"/>
        <end position="423"/>
    </location>
</feature>
<proteinExistence type="predicted"/>
<sequence>MSSNNERGVKACNAMKTLGFNRAKARKVVKRLFKLYDNNWEPIEEDNYRILIDAMLDEVSDEPMPATTPQGVDEDPVALSHQGANEDSGPHSSTWARQEYQHPHSSASASRYDIDVSDNESSLIKRPRMSSADRVHGRALQPASQAIMALPAVHQSGGHGEPSAPVTRSRGKDLLLESPQGVLLLEESKRLNIGEYGAALSKAQSNGGSLQEEAVAPFVKPLACQRAANGIVFPGSSAPESSGPSFQNWIVPYESELPSEPRPLHDVADISKGEERVRIPIKNDFTDESCPPLFYYIRKNLVFQSAYVKTSLARIGGDNCCAGCSGNCLLAPLPCACARSTADDFAYTPEGLLRTSFIDECIAVNHFPEKHNKFYCEACPIERYKTEASPDPCKGHLARRFIKECWSKCGCDMQCGNRVVQRGITCNLQVFFTSEGKGWGLRTQDGLPKGAFICEYVGEILTSSELHERTVENAKNGKHLHQLFLDASWGSEGAPRDEEALCIDPTFYGNVGRFVNHRCHDANLVLIPVEVETPDHRYYHLALFTAKKVEASEELTWDYGIDFDATDSTNQAFRCMCGSQYCRDRKNSKKRARAAASRN</sequence>
<dbReference type="PANTHER" id="PTHR46450">
    <property type="entry name" value="INACTIVE HISTONE-LYSINE N-METHYLTRANSFERASE SUVR1-RELATED"/>
    <property type="match status" value="1"/>
</dbReference>
<dbReference type="AlphaFoldDB" id="A0AAD8VJN9"/>
<dbReference type="SMART" id="SM00317">
    <property type="entry name" value="SET"/>
    <property type="match status" value="1"/>
</dbReference>
<dbReference type="SUPFAM" id="SSF82199">
    <property type="entry name" value="SET domain"/>
    <property type="match status" value="1"/>
</dbReference>
<evidence type="ECO:0000256" key="1">
    <source>
        <dbReference type="ARBA" id="ARBA00004286"/>
    </source>
</evidence>
<dbReference type="GO" id="GO:0042054">
    <property type="term" value="F:histone methyltransferase activity"/>
    <property type="evidence" value="ECO:0007669"/>
    <property type="project" value="InterPro"/>
</dbReference>
<keyword evidence="2" id="KW-0158">Chromosome</keyword>
<dbReference type="InterPro" id="IPR007728">
    <property type="entry name" value="Pre-SET_dom"/>
</dbReference>
<dbReference type="Gene3D" id="1.10.8.850">
    <property type="entry name" value="Histone-lysine N methyltransferase , C-terminal domain-like"/>
    <property type="match status" value="1"/>
</dbReference>
<feature type="compositionally biased region" description="Polar residues" evidence="3">
    <location>
        <begin position="82"/>
        <end position="96"/>
    </location>
</feature>
<evidence type="ECO:0000259" key="5">
    <source>
        <dbReference type="PROSITE" id="PS50867"/>
    </source>
</evidence>